<dbReference type="PANTHER" id="PTHR30146">
    <property type="entry name" value="LACI-RELATED TRANSCRIPTIONAL REPRESSOR"/>
    <property type="match status" value="1"/>
</dbReference>
<keyword evidence="6" id="KW-1185">Reference proteome</keyword>
<dbReference type="Pfam" id="PF00532">
    <property type="entry name" value="Peripla_BP_1"/>
    <property type="match status" value="1"/>
</dbReference>
<gene>
    <name evidence="5" type="ORF">P9989_16935</name>
</gene>
<keyword evidence="1" id="KW-0805">Transcription regulation</keyword>
<evidence type="ECO:0000313" key="6">
    <source>
        <dbReference type="Proteomes" id="UP001221597"/>
    </source>
</evidence>
<reference evidence="5 6" key="1">
    <citation type="submission" date="2023-04" db="EMBL/GenBank/DDBJ databases">
        <title>Genome sequence of Halobacillus naozhouensis KACC 21980.</title>
        <authorList>
            <person name="Kim S."/>
            <person name="Heo J."/>
            <person name="Kwon S.-W."/>
        </authorList>
    </citation>
    <scope>NUCLEOTIDE SEQUENCE [LARGE SCALE GENOMIC DNA]</scope>
    <source>
        <strain evidence="5 6">KCTC 13234</strain>
    </source>
</reference>
<sequence>MDKRKVTATDVARLAGVSQSSVSRAFSKSSSVTEEKRKAIIEAANKLGYQPNAIARGLITNKSHIIGIVMRDIKNPFYPEVLEKFYSKLTKIGYQLIFINSMNHQIEEDEISRLIEYNAEAVIITDAILTSSAVERFVRNDIPIVLFNRYIPDSKCSAVSCKNYEAGKEIGKYLIEKGHQYPAFISGPFNTSTTIDRQRGYQEALAKGGISKLVIEDGNYTYEGGFKAATNLLRDHENIDSIFCGNDISAFGAIDAIKSAGKHVPEDISVIGFDDVQVSNWSPYSLTTWKQPVEEMVENTIRLLMEDLNGEKDTPEIIELDGYLVTRESVKDRTIH</sequence>
<dbReference type="RefSeq" id="WP_283076043.1">
    <property type="nucleotide sequence ID" value="NZ_CP121671.1"/>
</dbReference>
<proteinExistence type="predicted"/>
<dbReference type="InterPro" id="IPR010982">
    <property type="entry name" value="Lambda_DNA-bd_dom_sf"/>
</dbReference>
<evidence type="ECO:0000313" key="5">
    <source>
        <dbReference type="EMBL" id="WFT74039.1"/>
    </source>
</evidence>
<dbReference type="Pfam" id="PF00356">
    <property type="entry name" value="LacI"/>
    <property type="match status" value="1"/>
</dbReference>
<dbReference type="EMBL" id="CP121671">
    <property type="protein sequence ID" value="WFT74039.1"/>
    <property type="molecule type" value="Genomic_DNA"/>
</dbReference>
<evidence type="ECO:0000256" key="3">
    <source>
        <dbReference type="ARBA" id="ARBA00023163"/>
    </source>
</evidence>
<protein>
    <submittedName>
        <fullName evidence="5">LacI family DNA-binding transcriptional regulator</fullName>
    </submittedName>
</protein>
<evidence type="ECO:0000256" key="2">
    <source>
        <dbReference type="ARBA" id="ARBA00023125"/>
    </source>
</evidence>
<name>A0ABY8IV52_9BACI</name>
<keyword evidence="2 5" id="KW-0238">DNA-binding</keyword>
<feature type="domain" description="HTH lacI-type" evidence="4">
    <location>
        <begin position="6"/>
        <end position="60"/>
    </location>
</feature>
<evidence type="ECO:0000259" key="4">
    <source>
        <dbReference type="PROSITE" id="PS50932"/>
    </source>
</evidence>
<dbReference type="Gene3D" id="3.40.50.2300">
    <property type="match status" value="2"/>
</dbReference>
<dbReference type="InterPro" id="IPR000843">
    <property type="entry name" value="HTH_LacI"/>
</dbReference>
<evidence type="ECO:0000256" key="1">
    <source>
        <dbReference type="ARBA" id="ARBA00023015"/>
    </source>
</evidence>
<dbReference type="GO" id="GO:0003677">
    <property type="term" value="F:DNA binding"/>
    <property type="evidence" value="ECO:0007669"/>
    <property type="project" value="UniProtKB-KW"/>
</dbReference>
<dbReference type="InterPro" id="IPR028082">
    <property type="entry name" value="Peripla_BP_I"/>
</dbReference>
<dbReference type="Gene3D" id="1.10.260.40">
    <property type="entry name" value="lambda repressor-like DNA-binding domains"/>
    <property type="match status" value="1"/>
</dbReference>
<dbReference type="Proteomes" id="UP001221597">
    <property type="component" value="Chromosome"/>
</dbReference>
<organism evidence="5 6">
    <name type="scientific">Halobacillus naozhouensis</name>
    <dbReference type="NCBI Taxonomy" id="554880"/>
    <lineage>
        <taxon>Bacteria</taxon>
        <taxon>Bacillati</taxon>
        <taxon>Bacillota</taxon>
        <taxon>Bacilli</taxon>
        <taxon>Bacillales</taxon>
        <taxon>Bacillaceae</taxon>
        <taxon>Halobacillus</taxon>
    </lineage>
</organism>
<dbReference type="InterPro" id="IPR001761">
    <property type="entry name" value="Peripla_BP/Lac1_sug-bd_dom"/>
</dbReference>
<dbReference type="SUPFAM" id="SSF53822">
    <property type="entry name" value="Periplasmic binding protein-like I"/>
    <property type="match status" value="1"/>
</dbReference>
<dbReference type="CDD" id="cd01392">
    <property type="entry name" value="HTH_LacI"/>
    <property type="match status" value="1"/>
</dbReference>
<dbReference type="SUPFAM" id="SSF47413">
    <property type="entry name" value="lambda repressor-like DNA-binding domains"/>
    <property type="match status" value="1"/>
</dbReference>
<dbReference type="SMART" id="SM00354">
    <property type="entry name" value="HTH_LACI"/>
    <property type="match status" value="1"/>
</dbReference>
<dbReference type="CDD" id="cd06278">
    <property type="entry name" value="PBP1_LacI-like"/>
    <property type="match status" value="1"/>
</dbReference>
<dbReference type="PANTHER" id="PTHR30146:SF109">
    <property type="entry name" value="HTH-TYPE TRANSCRIPTIONAL REGULATOR GALS"/>
    <property type="match status" value="1"/>
</dbReference>
<keyword evidence="3" id="KW-0804">Transcription</keyword>
<dbReference type="PROSITE" id="PS50932">
    <property type="entry name" value="HTH_LACI_2"/>
    <property type="match status" value="1"/>
</dbReference>
<accession>A0ABY8IV52</accession>